<keyword evidence="3" id="KW-1185">Reference proteome</keyword>
<proteinExistence type="predicted"/>
<dbReference type="AlphaFoldDB" id="A0A7G2C883"/>
<protein>
    <submittedName>
        <fullName evidence="2">Uncharacterized protein</fullName>
    </submittedName>
</protein>
<gene>
    <name evidence="2" type="ORF">ADEAN_000311000</name>
</gene>
<accession>A0A7G2C883</accession>
<reference evidence="2 3" key="1">
    <citation type="submission" date="2020-08" db="EMBL/GenBank/DDBJ databases">
        <authorList>
            <person name="Newling K."/>
            <person name="Davey J."/>
            <person name="Forrester S."/>
        </authorList>
    </citation>
    <scope>NUCLEOTIDE SEQUENCE [LARGE SCALE GENOMIC DNA]</scope>
    <source>
        <strain evidence="3">Crithidia deanei Carvalho (ATCC PRA-265)</strain>
    </source>
</reference>
<dbReference type="VEuPathDB" id="TriTrypDB:ADEAN_000311000"/>
<feature type="region of interest" description="Disordered" evidence="1">
    <location>
        <begin position="31"/>
        <end position="75"/>
    </location>
</feature>
<evidence type="ECO:0000256" key="1">
    <source>
        <dbReference type="SAM" id="MobiDB-lite"/>
    </source>
</evidence>
<dbReference type="Proteomes" id="UP000515908">
    <property type="component" value="Chromosome 05"/>
</dbReference>
<organism evidence="2 3">
    <name type="scientific">Angomonas deanei</name>
    <dbReference type="NCBI Taxonomy" id="59799"/>
    <lineage>
        <taxon>Eukaryota</taxon>
        <taxon>Discoba</taxon>
        <taxon>Euglenozoa</taxon>
        <taxon>Kinetoplastea</taxon>
        <taxon>Metakinetoplastina</taxon>
        <taxon>Trypanosomatida</taxon>
        <taxon>Trypanosomatidae</taxon>
        <taxon>Strigomonadinae</taxon>
        <taxon>Angomonas</taxon>
    </lineage>
</organism>
<sequence>MGALSPCFCAGRQPRGAVGCLSRHEDPAACAGAHAPPGALRTGPARPPPPAETWRPSSSPPPQNLNFASFSPLSI</sequence>
<evidence type="ECO:0000313" key="2">
    <source>
        <dbReference type="EMBL" id="CAD2215655.1"/>
    </source>
</evidence>
<feature type="compositionally biased region" description="Polar residues" evidence="1">
    <location>
        <begin position="64"/>
        <end position="75"/>
    </location>
</feature>
<name>A0A7G2C883_9TRYP</name>
<evidence type="ECO:0000313" key="3">
    <source>
        <dbReference type="Proteomes" id="UP000515908"/>
    </source>
</evidence>
<dbReference type="EMBL" id="LR877149">
    <property type="protein sequence ID" value="CAD2215655.1"/>
    <property type="molecule type" value="Genomic_DNA"/>
</dbReference>